<gene>
    <name evidence="1" type="ORF">C4E15_15565</name>
</gene>
<name>A0A2S5GRE7_9BURK</name>
<dbReference type="Pfam" id="PF02585">
    <property type="entry name" value="PIG-L"/>
    <property type="match status" value="1"/>
</dbReference>
<sequence>MGCVAWDDTAGQGSRGACVGYVTCCMAGRFHSGQTPLMPDAFSCTPAARDPGRCAGSLVVISPHLDDAVFSCGSLLARCPGSTVVTVFTGVPPDPGVLTDWDRACGFASAGESLRARHEENRRALGMLGCEGRSLDLLDCQYIDCPDAGMPRLTEALLSTVHELAPDAVAIPLGLFHGDHIRVSDAALLTWETWPGMSWFLYEDAPYRAQPGAVQQRLVQLHARGLMLTPASFAGDPADKADAIAAYASQIKGFNGLPEDLSRPERYWRLSSKGDCP</sequence>
<evidence type="ECO:0008006" key="3">
    <source>
        <dbReference type="Google" id="ProtNLM"/>
    </source>
</evidence>
<dbReference type="AlphaFoldDB" id="A0A2S5GRE7"/>
<evidence type="ECO:0000313" key="2">
    <source>
        <dbReference type="Proteomes" id="UP000239990"/>
    </source>
</evidence>
<dbReference type="OrthoDB" id="116799at2"/>
<dbReference type="Gene3D" id="3.40.50.10320">
    <property type="entry name" value="LmbE-like"/>
    <property type="match status" value="1"/>
</dbReference>
<dbReference type="Proteomes" id="UP000239990">
    <property type="component" value="Unassembled WGS sequence"/>
</dbReference>
<dbReference type="EMBL" id="PREU01000006">
    <property type="protein sequence ID" value="PPA75508.1"/>
    <property type="molecule type" value="Genomic_DNA"/>
</dbReference>
<dbReference type="InterPro" id="IPR003737">
    <property type="entry name" value="GlcNAc_PI_deacetylase-related"/>
</dbReference>
<dbReference type="InterPro" id="IPR024078">
    <property type="entry name" value="LmbE-like_dom_sf"/>
</dbReference>
<organism evidence="1 2">
    <name type="scientific">Achromobacter spanius</name>
    <dbReference type="NCBI Taxonomy" id="217203"/>
    <lineage>
        <taxon>Bacteria</taxon>
        <taxon>Pseudomonadati</taxon>
        <taxon>Pseudomonadota</taxon>
        <taxon>Betaproteobacteria</taxon>
        <taxon>Burkholderiales</taxon>
        <taxon>Alcaligenaceae</taxon>
        <taxon>Achromobacter</taxon>
    </lineage>
</organism>
<proteinExistence type="predicted"/>
<dbReference type="SUPFAM" id="SSF102588">
    <property type="entry name" value="LmbE-like"/>
    <property type="match status" value="1"/>
</dbReference>
<evidence type="ECO:0000313" key="1">
    <source>
        <dbReference type="EMBL" id="PPA75508.1"/>
    </source>
</evidence>
<reference evidence="1 2" key="1">
    <citation type="submission" date="2018-02" db="EMBL/GenBank/DDBJ databases">
        <title>Draft Genome of Achromobacter spanius stain 6.</title>
        <authorList>
            <person name="Gunasekera T.S."/>
            <person name="Radwan O."/>
            <person name="Ruiz O.N."/>
        </authorList>
    </citation>
    <scope>NUCLEOTIDE SEQUENCE [LARGE SCALE GENOMIC DNA]</scope>
    <source>
        <strain evidence="1 2">6</strain>
    </source>
</reference>
<accession>A0A2S5GRE7</accession>
<comment type="caution">
    <text evidence="1">The sequence shown here is derived from an EMBL/GenBank/DDBJ whole genome shotgun (WGS) entry which is preliminary data.</text>
</comment>
<protein>
    <recommendedName>
        <fullName evidence="3">PIG-L family deacetylase</fullName>
    </recommendedName>
</protein>